<reference evidence="1 2" key="1">
    <citation type="submission" date="2016-10" db="EMBL/GenBank/DDBJ databases">
        <authorList>
            <person name="Varghese N."/>
            <person name="Submissions S."/>
        </authorList>
    </citation>
    <scope>NUCLEOTIDE SEQUENCE [LARGE SCALE GENOMIC DNA]</scope>
    <source>
        <strain evidence="1 2">IAM 15147</strain>
    </source>
</reference>
<dbReference type="Gene3D" id="1.10.3210.10">
    <property type="entry name" value="Hypothetical protein af1432"/>
    <property type="match status" value="1"/>
</dbReference>
<organism evidence="1 2">
    <name type="scientific">Agrococcus baldri</name>
    <dbReference type="NCBI Taxonomy" id="153730"/>
    <lineage>
        <taxon>Bacteria</taxon>
        <taxon>Bacillati</taxon>
        <taxon>Actinomycetota</taxon>
        <taxon>Actinomycetes</taxon>
        <taxon>Micrococcales</taxon>
        <taxon>Microbacteriaceae</taxon>
        <taxon>Agrococcus</taxon>
    </lineage>
</organism>
<dbReference type="SUPFAM" id="SSF109604">
    <property type="entry name" value="HD-domain/PDEase-like"/>
    <property type="match status" value="1"/>
</dbReference>
<sequence length="154" mass="17252">MADDHLERAILLAAQAFDGRVDRQGHPYMAHAVRVMLAVDGDDLRTVAILHDVFEWGTITLREFVSAKFPKRVIDAVDAMTKREGESIAEHVERLRASELAATVKIADLRDNALAWRLEAMPSPAQRRELVAMYRETAQLLGTSLDEICGRKVT</sequence>
<dbReference type="AlphaFoldDB" id="A0AA94L0N4"/>
<accession>A0AA94L0N4</accession>
<comment type="caution">
    <text evidence="1">The sequence shown here is derived from an EMBL/GenBank/DDBJ whole genome shotgun (WGS) entry which is preliminary data.</text>
</comment>
<name>A0AA94L0N4_9MICO</name>
<dbReference type="Proteomes" id="UP000198506">
    <property type="component" value="Unassembled WGS sequence"/>
</dbReference>
<gene>
    <name evidence="1" type="ORF">SAMN04487783_2505</name>
</gene>
<protein>
    <submittedName>
        <fullName evidence="1">HD domain-containing protein</fullName>
    </submittedName>
</protein>
<evidence type="ECO:0000313" key="1">
    <source>
        <dbReference type="EMBL" id="SFS18058.1"/>
    </source>
</evidence>
<keyword evidence="2" id="KW-1185">Reference proteome</keyword>
<dbReference type="EMBL" id="FOZN01000004">
    <property type="protein sequence ID" value="SFS18058.1"/>
    <property type="molecule type" value="Genomic_DNA"/>
</dbReference>
<dbReference type="RefSeq" id="WP_092919245.1">
    <property type="nucleotide sequence ID" value="NZ_FOZN01000004.1"/>
</dbReference>
<proteinExistence type="predicted"/>
<evidence type="ECO:0000313" key="2">
    <source>
        <dbReference type="Proteomes" id="UP000198506"/>
    </source>
</evidence>